<dbReference type="GeneID" id="120830518"/>
<dbReference type="KEGG" id="gat:120830518"/>
<reference evidence="4 5" key="1">
    <citation type="journal article" date="2021" name="G3 (Bethesda)">
        <title>Improved contiguity of the threespine stickleback genome using long-read sequencing.</title>
        <authorList>
            <person name="Nath S."/>
            <person name="Shaw D.E."/>
            <person name="White M.A."/>
        </authorList>
    </citation>
    <scope>NUCLEOTIDE SEQUENCE [LARGE SCALE GENOMIC DNA]</scope>
    <source>
        <strain evidence="4 5">Lake Benthic</strain>
    </source>
</reference>
<sequence>MADGSSRDCSLLLLEMQKKRREEEELQTKTEQRSQMLESLQQRTNDLQVEIKKTSDLRLSFDTFLKVEDADRAAAKAEKARKEVLQLDAEIERLRLVYAELMERKQQQQRQIQRHGAYRDFMVRVVRMTKFDDVRELTGHIESLLHFEDHFCKRENKAFQRVDQLKKTLLTLKDNHPLLRLQKNNQLSQLQTEIEKTRSEALSWDRKWNHIQETAAKKTLLLGRIKMATLNLYEMTHDTVEEDKAVNMNDTEKQLDKVKMFIQEHEGIMKQHQTQSQKHDGRYKKHVKVHKAHFN</sequence>
<keyword evidence="5" id="KW-1185">Reference proteome</keyword>
<keyword evidence="1 2" id="KW-0175">Coiled coil</keyword>
<name>A0AAQ4Q0P9_GASAC</name>
<dbReference type="AlphaFoldDB" id="A0AAQ4Q0P9"/>
<evidence type="ECO:0000256" key="2">
    <source>
        <dbReference type="SAM" id="Coils"/>
    </source>
</evidence>
<dbReference type="RefSeq" id="XP_040051153.1">
    <property type="nucleotide sequence ID" value="XM_040195219.1"/>
</dbReference>
<dbReference type="CTD" id="387885"/>
<feature type="domain" description="DUF4200" evidence="3">
    <location>
        <begin position="19"/>
        <end position="126"/>
    </location>
</feature>
<dbReference type="GO" id="GO:0005856">
    <property type="term" value="C:cytoskeleton"/>
    <property type="evidence" value="ECO:0007669"/>
    <property type="project" value="UniProtKB-ARBA"/>
</dbReference>
<evidence type="ECO:0000259" key="3">
    <source>
        <dbReference type="Pfam" id="PF13863"/>
    </source>
</evidence>
<protein>
    <recommendedName>
        <fullName evidence="3">DUF4200 domain-containing protein</fullName>
    </recommendedName>
</protein>
<organism evidence="4 5">
    <name type="scientific">Gasterosteus aculeatus aculeatus</name>
    <name type="common">three-spined stickleback</name>
    <dbReference type="NCBI Taxonomy" id="481459"/>
    <lineage>
        <taxon>Eukaryota</taxon>
        <taxon>Metazoa</taxon>
        <taxon>Chordata</taxon>
        <taxon>Craniata</taxon>
        <taxon>Vertebrata</taxon>
        <taxon>Euteleostomi</taxon>
        <taxon>Actinopterygii</taxon>
        <taxon>Neopterygii</taxon>
        <taxon>Teleostei</taxon>
        <taxon>Neoteleostei</taxon>
        <taxon>Acanthomorphata</taxon>
        <taxon>Eupercaria</taxon>
        <taxon>Perciformes</taxon>
        <taxon>Cottioidei</taxon>
        <taxon>Gasterosteales</taxon>
        <taxon>Gasterosteidae</taxon>
        <taxon>Gasterosteus</taxon>
    </lineage>
</organism>
<feature type="coiled-coil region" evidence="2">
    <location>
        <begin position="13"/>
        <end position="111"/>
    </location>
</feature>
<dbReference type="Pfam" id="PF13863">
    <property type="entry name" value="DUF4200"/>
    <property type="match status" value="1"/>
</dbReference>
<dbReference type="InterPro" id="IPR051147">
    <property type="entry name" value="CFAP_domain-containing"/>
</dbReference>
<proteinExistence type="predicted"/>
<evidence type="ECO:0000256" key="1">
    <source>
        <dbReference type="ARBA" id="ARBA00023054"/>
    </source>
</evidence>
<dbReference type="Ensembl" id="ENSGACT00000068674.1">
    <property type="protein sequence ID" value="ENSGACP00000044759.1"/>
    <property type="gene ID" value="ENSGACG00000026617.1"/>
</dbReference>
<evidence type="ECO:0000313" key="4">
    <source>
        <dbReference type="Ensembl" id="ENSGACP00000044759.1"/>
    </source>
</evidence>
<accession>A0AAQ4Q0P9</accession>
<dbReference type="GeneTree" id="ENSGT00940000167956"/>
<reference evidence="4" key="3">
    <citation type="submission" date="2025-09" db="UniProtKB">
        <authorList>
            <consortium name="Ensembl"/>
        </authorList>
    </citation>
    <scope>IDENTIFICATION</scope>
</reference>
<dbReference type="PANTHER" id="PTHR21683:SF2">
    <property type="entry name" value="COILED-COIL DOMAIN-CONTAINING PROTEIN 42 LIKE-2-LIKE"/>
    <property type="match status" value="1"/>
</dbReference>
<feature type="coiled-coil region" evidence="2">
    <location>
        <begin position="180"/>
        <end position="207"/>
    </location>
</feature>
<evidence type="ECO:0000313" key="5">
    <source>
        <dbReference type="Proteomes" id="UP000007635"/>
    </source>
</evidence>
<dbReference type="InterPro" id="IPR025252">
    <property type="entry name" value="DUF4200"/>
</dbReference>
<dbReference type="Proteomes" id="UP000007635">
    <property type="component" value="Chromosome XIII"/>
</dbReference>
<reference evidence="4" key="2">
    <citation type="submission" date="2025-08" db="UniProtKB">
        <authorList>
            <consortium name="Ensembl"/>
        </authorList>
    </citation>
    <scope>IDENTIFICATION</scope>
</reference>
<dbReference type="PANTHER" id="PTHR21683">
    <property type="entry name" value="COILED-COIL DOMAIN-CONTAINING PROTEIN 42 LIKE-2-LIKE-RELATED"/>
    <property type="match status" value="1"/>
</dbReference>